<keyword evidence="11" id="KW-0520">NAD</keyword>
<keyword evidence="17" id="KW-0732">Signal</keyword>
<keyword evidence="6" id="KW-0679">Respiratory chain</keyword>
<gene>
    <name evidence="18" type="primary">nad6</name>
</gene>
<feature type="transmembrane region" description="Helical" evidence="16">
    <location>
        <begin position="48"/>
        <end position="71"/>
    </location>
</feature>
<dbReference type="GO" id="GO:0031966">
    <property type="term" value="C:mitochondrial membrane"/>
    <property type="evidence" value="ECO:0007669"/>
    <property type="project" value="UniProtKB-SubCell"/>
</dbReference>
<dbReference type="EMBL" id="MK256614">
    <property type="protein sequence ID" value="QIC19430.1"/>
    <property type="molecule type" value="Genomic_DNA"/>
</dbReference>
<keyword evidence="13 16" id="KW-0472">Membrane</keyword>
<keyword evidence="5" id="KW-0813">Transport</keyword>
<feature type="transmembrane region" description="Helical" evidence="16">
    <location>
        <begin position="83"/>
        <end position="103"/>
    </location>
</feature>
<evidence type="ECO:0000256" key="15">
    <source>
        <dbReference type="ARBA" id="ARBA00049551"/>
    </source>
</evidence>
<evidence type="ECO:0000256" key="2">
    <source>
        <dbReference type="ARBA" id="ARBA00005698"/>
    </source>
</evidence>
<dbReference type="GO" id="GO:0008137">
    <property type="term" value="F:NADH dehydrogenase (ubiquinone) activity"/>
    <property type="evidence" value="ECO:0007669"/>
    <property type="project" value="UniProtKB-EC"/>
</dbReference>
<evidence type="ECO:0000256" key="9">
    <source>
        <dbReference type="ARBA" id="ARBA00022982"/>
    </source>
</evidence>
<keyword evidence="7 16" id="KW-0812">Transmembrane</keyword>
<evidence type="ECO:0000256" key="12">
    <source>
        <dbReference type="ARBA" id="ARBA00023128"/>
    </source>
</evidence>
<keyword evidence="8" id="KW-1278">Translocase</keyword>
<evidence type="ECO:0000256" key="16">
    <source>
        <dbReference type="SAM" id="Phobius"/>
    </source>
</evidence>
<keyword evidence="9" id="KW-0249">Electron transport</keyword>
<dbReference type="GeneID" id="44794909"/>
<evidence type="ECO:0000256" key="7">
    <source>
        <dbReference type="ARBA" id="ARBA00022692"/>
    </source>
</evidence>
<dbReference type="AlphaFoldDB" id="A0A6C0W258"/>
<dbReference type="RefSeq" id="YP_009738990.1">
    <property type="nucleotide sequence ID" value="NC_046494.1"/>
</dbReference>
<feature type="chain" id="PRO_5025456275" description="NADH-ubiquinone oxidoreductase chain 6" evidence="17">
    <location>
        <begin position="22"/>
        <end position="183"/>
    </location>
</feature>
<dbReference type="PANTHER" id="PTHR11435:SF1">
    <property type="entry name" value="NADH-UBIQUINONE OXIDOREDUCTASE CHAIN 6"/>
    <property type="match status" value="1"/>
</dbReference>
<evidence type="ECO:0000256" key="14">
    <source>
        <dbReference type="ARBA" id="ARBA00031019"/>
    </source>
</evidence>
<keyword evidence="12 18" id="KW-0496">Mitochondrion</keyword>
<evidence type="ECO:0000256" key="1">
    <source>
        <dbReference type="ARBA" id="ARBA00004225"/>
    </source>
</evidence>
<feature type="transmembrane region" description="Helical" evidence="16">
    <location>
        <begin position="133"/>
        <end position="156"/>
    </location>
</feature>
<name>A0A6C0W258_9CAEN</name>
<feature type="signal peptide" evidence="17">
    <location>
        <begin position="1"/>
        <end position="21"/>
    </location>
</feature>
<evidence type="ECO:0000256" key="4">
    <source>
        <dbReference type="ARBA" id="ARBA00021095"/>
    </source>
</evidence>
<comment type="similarity">
    <text evidence="2">Belongs to the complex I subunit 6 family.</text>
</comment>
<sequence length="183" mass="19996">MSASIILSLALCSVFLFPLMAQPLSLGLSIMLSTMFLCILIAMYLSSWYGYILFLIYVGGLLVMFAYVAALSPNILFSGMGPFLFFLSTQTLVPIMVFNSIFLDTNNLSFLAGQLELTSSMKILGSELASPSLISILVGLGIILLINLVVVVKICYYQHSTLRPYKAVYANAHSKNPPCIKNS</sequence>
<dbReference type="InterPro" id="IPR050269">
    <property type="entry name" value="ComplexI_Subunit6"/>
</dbReference>
<comment type="subcellular location">
    <subcellularLocation>
        <location evidence="1">Mitochondrion membrane</location>
        <topology evidence="1">Multi-pass membrane protein</topology>
    </subcellularLocation>
</comment>
<evidence type="ECO:0000256" key="10">
    <source>
        <dbReference type="ARBA" id="ARBA00022989"/>
    </source>
</evidence>
<evidence type="ECO:0000256" key="17">
    <source>
        <dbReference type="SAM" id="SignalP"/>
    </source>
</evidence>
<geneLocation type="mitochondrion" evidence="18"/>
<dbReference type="EC" id="7.1.1.2" evidence="3"/>
<evidence type="ECO:0000256" key="6">
    <source>
        <dbReference type="ARBA" id="ARBA00022660"/>
    </source>
</evidence>
<keyword evidence="10 16" id="KW-1133">Transmembrane helix</keyword>
<protein>
    <recommendedName>
        <fullName evidence="4">NADH-ubiquinone oxidoreductase chain 6</fullName>
        <ecNumber evidence="3">7.1.1.2</ecNumber>
    </recommendedName>
    <alternativeName>
        <fullName evidence="14">NADH dehydrogenase subunit 6</fullName>
    </alternativeName>
</protein>
<accession>A0A6C0W258</accession>
<evidence type="ECO:0000256" key="13">
    <source>
        <dbReference type="ARBA" id="ARBA00023136"/>
    </source>
</evidence>
<evidence type="ECO:0000313" key="18">
    <source>
        <dbReference type="EMBL" id="QIC19430.1"/>
    </source>
</evidence>
<evidence type="ECO:0000256" key="8">
    <source>
        <dbReference type="ARBA" id="ARBA00022967"/>
    </source>
</evidence>
<comment type="catalytic activity">
    <reaction evidence="15">
        <text>a ubiquinone + NADH + 5 H(+)(in) = a ubiquinol + NAD(+) + 4 H(+)(out)</text>
        <dbReference type="Rhea" id="RHEA:29091"/>
        <dbReference type="Rhea" id="RHEA-COMP:9565"/>
        <dbReference type="Rhea" id="RHEA-COMP:9566"/>
        <dbReference type="ChEBI" id="CHEBI:15378"/>
        <dbReference type="ChEBI" id="CHEBI:16389"/>
        <dbReference type="ChEBI" id="CHEBI:17976"/>
        <dbReference type="ChEBI" id="CHEBI:57540"/>
        <dbReference type="ChEBI" id="CHEBI:57945"/>
        <dbReference type="EC" id="7.1.1.2"/>
    </reaction>
</comment>
<evidence type="ECO:0000256" key="5">
    <source>
        <dbReference type="ARBA" id="ARBA00022448"/>
    </source>
</evidence>
<evidence type="ECO:0000256" key="11">
    <source>
        <dbReference type="ARBA" id="ARBA00023027"/>
    </source>
</evidence>
<proteinExistence type="inferred from homology"/>
<organism evidence="18">
    <name type="scientific">Koreoleptoxis nodifila</name>
    <dbReference type="NCBI Taxonomy" id="874459"/>
    <lineage>
        <taxon>Eukaryota</taxon>
        <taxon>Metazoa</taxon>
        <taxon>Spiralia</taxon>
        <taxon>Lophotrochozoa</taxon>
        <taxon>Mollusca</taxon>
        <taxon>Gastropoda</taxon>
        <taxon>Caenogastropoda</taxon>
        <taxon>Sorbeoconcha</taxon>
        <taxon>Cerithioidea</taxon>
        <taxon>Pleuroceridae</taxon>
        <taxon>Koreoleptoxis</taxon>
    </lineage>
</organism>
<dbReference type="CTD" id="67122143"/>
<evidence type="ECO:0000256" key="3">
    <source>
        <dbReference type="ARBA" id="ARBA00012944"/>
    </source>
</evidence>
<dbReference type="PANTHER" id="PTHR11435">
    <property type="entry name" value="NADH UBIQUINONE OXIDOREDUCTASE SUBUNIT ND6"/>
    <property type="match status" value="1"/>
</dbReference>
<reference evidence="18" key="1">
    <citation type="journal article" date="2021" name="Mitochondrial DNA Part B Resour">
        <title>The mitochondrial genome of an Endangered freshwater snail Koreoleptoxis nodifila (Caenogastropoda: Semisulcospiridae) from South Korea.</title>
        <authorList>
            <person name="Choi E.H."/>
            <person name="Choi N.R."/>
            <person name="Hwang U.W."/>
        </authorList>
    </citation>
    <scope>NUCLEOTIDE SEQUENCE</scope>
</reference>